<dbReference type="AlphaFoldDB" id="A0A7W7CS94"/>
<comment type="caution">
    <text evidence="6">The sequence shown here is derived from an EMBL/GenBank/DDBJ whole genome shotgun (WGS) entry which is preliminary data.</text>
</comment>
<keyword evidence="3" id="KW-0804">Transcription</keyword>
<dbReference type="EMBL" id="JACHMF010000001">
    <property type="protein sequence ID" value="MBB4693766.1"/>
    <property type="molecule type" value="Genomic_DNA"/>
</dbReference>
<dbReference type="Proteomes" id="UP000542742">
    <property type="component" value="Unassembled WGS sequence"/>
</dbReference>
<evidence type="ECO:0000313" key="6">
    <source>
        <dbReference type="EMBL" id="MBB4693766.1"/>
    </source>
</evidence>
<accession>A0A7W7CS94</accession>
<feature type="DNA-binding region" description="H-T-H motif" evidence="4">
    <location>
        <begin position="36"/>
        <end position="55"/>
    </location>
</feature>
<keyword evidence="2 4" id="KW-0238">DNA-binding</keyword>
<evidence type="ECO:0000259" key="5">
    <source>
        <dbReference type="PROSITE" id="PS50977"/>
    </source>
</evidence>
<dbReference type="PANTHER" id="PTHR30055">
    <property type="entry name" value="HTH-TYPE TRANSCRIPTIONAL REGULATOR RUTR"/>
    <property type="match status" value="1"/>
</dbReference>
<organism evidence="6 7">
    <name type="scientific">Paractinoplanes abujensis</name>
    <dbReference type="NCBI Taxonomy" id="882441"/>
    <lineage>
        <taxon>Bacteria</taxon>
        <taxon>Bacillati</taxon>
        <taxon>Actinomycetota</taxon>
        <taxon>Actinomycetes</taxon>
        <taxon>Micromonosporales</taxon>
        <taxon>Micromonosporaceae</taxon>
        <taxon>Paractinoplanes</taxon>
    </lineage>
</organism>
<dbReference type="PROSITE" id="PS50977">
    <property type="entry name" value="HTH_TETR_2"/>
    <property type="match status" value="1"/>
</dbReference>
<dbReference type="Pfam" id="PF00440">
    <property type="entry name" value="TetR_N"/>
    <property type="match status" value="1"/>
</dbReference>
<evidence type="ECO:0000256" key="4">
    <source>
        <dbReference type="PROSITE-ProRule" id="PRU00335"/>
    </source>
</evidence>
<sequence length="208" mass="22845">MVVNADRRAALKARHRRAILDAAKALIDEGGAARFSVDQLAERADVSRRTIFNHFASIDDVVTTACTEVLGVVIDAFRRQVSASAAEAGSRAEMFEVVSAALRATDVPGIIAFLWQALGGFSSDDPRPQQIFQATFSRTTEELARELAERHAGRDPLEAELLVSSLMHGTEVIAHHWLADTGATVDERSRAHWHDLLDRLIDSIRTGY</sequence>
<keyword evidence="1" id="KW-0805">Transcription regulation</keyword>
<dbReference type="Gene3D" id="1.10.10.60">
    <property type="entry name" value="Homeodomain-like"/>
    <property type="match status" value="1"/>
</dbReference>
<evidence type="ECO:0000256" key="1">
    <source>
        <dbReference type="ARBA" id="ARBA00023015"/>
    </source>
</evidence>
<evidence type="ECO:0000313" key="7">
    <source>
        <dbReference type="Proteomes" id="UP000542742"/>
    </source>
</evidence>
<name>A0A7W7CS94_9ACTN</name>
<dbReference type="RefSeq" id="WP_184952347.1">
    <property type="nucleotide sequence ID" value="NZ_BOMC01000054.1"/>
</dbReference>
<dbReference type="GO" id="GO:0003700">
    <property type="term" value="F:DNA-binding transcription factor activity"/>
    <property type="evidence" value="ECO:0007669"/>
    <property type="project" value="TreeGrafter"/>
</dbReference>
<proteinExistence type="predicted"/>
<dbReference type="PANTHER" id="PTHR30055:SF234">
    <property type="entry name" value="HTH-TYPE TRANSCRIPTIONAL REGULATOR BETI"/>
    <property type="match status" value="1"/>
</dbReference>
<protein>
    <submittedName>
        <fullName evidence="6">AcrR family transcriptional regulator</fullName>
    </submittedName>
</protein>
<dbReference type="InterPro" id="IPR009057">
    <property type="entry name" value="Homeodomain-like_sf"/>
</dbReference>
<evidence type="ECO:0000256" key="2">
    <source>
        <dbReference type="ARBA" id="ARBA00023125"/>
    </source>
</evidence>
<evidence type="ECO:0000256" key="3">
    <source>
        <dbReference type="ARBA" id="ARBA00023163"/>
    </source>
</evidence>
<dbReference type="PRINTS" id="PR00455">
    <property type="entry name" value="HTHTETR"/>
</dbReference>
<gene>
    <name evidence="6" type="ORF">BKA14_003914</name>
</gene>
<reference evidence="6 7" key="1">
    <citation type="submission" date="2020-08" db="EMBL/GenBank/DDBJ databases">
        <title>Sequencing the genomes of 1000 actinobacteria strains.</title>
        <authorList>
            <person name="Klenk H.-P."/>
        </authorList>
    </citation>
    <scope>NUCLEOTIDE SEQUENCE [LARGE SCALE GENOMIC DNA]</scope>
    <source>
        <strain evidence="6 7">DSM 45518</strain>
    </source>
</reference>
<dbReference type="SUPFAM" id="SSF46689">
    <property type="entry name" value="Homeodomain-like"/>
    <property type="match status" value="1"/>
</dbReference>
<dbReference type="GO" id="GO:0000976">
    <property type="term" value="F:transcription cis-regulatory region binding"/>
    <property type="evidence" value="ECO:0007669"/>
    <property type="project" value="TreeGrafter"/>
</dbReference>
<dbReference type="InterPro" id="IPR001647">
    <property type="entry name" value="HTH_TetR"/>
</dbReference>
<dbReference type="InterPro" id="IPR050109">
    <property type="entry name" value="HTH-type_TetR-like_transc_reg"/>
</dbReference>
<dbReference type="Gene3D" id="1.10.357.10">
    <property type="entry name" value="Tetracycline Repressor, domain 2"/>
    <property type="match status" value="1"/>
</dbReference>
<keyword evidence="7" id="KW-1185">Reference proteome</keyword>
<feature type="domain" description="HTH tetR-type" evidence="5">
    <location>
        <begin position="13"/>
        <end position="73"/>
    </location>
</feature>